<evidence type="ECO:0008006" key="3">
    <source>
        <dbReference type="Google" id="ProtNLM"/>
    </source>
</evidence>
<gene>
    <name evidence="1" type="ORF">GSUB_05425</name>
</gene>
<organism evidence="1 2">
    <name type="scientific">Geoalkalibacter subterraneus</name>
    <dbReference type="NCBI Taxonomy" id="483547"/>
    <lineage>
        <taxon>Bacteria</taxon>
        <taxon>Pseudomonadati</taxon>
        <taxon>Thermodesulfobacteriota</taxon>
        <taxon>Desulfuromonadia</taxon>
        <taxon>Desulfuromonadales</taxon>
        <taxon>Geoalkalibacteraceae</taxon>
        <taxon>Geoalkalibacter</taxon>
    </lineage>
</organism>
<dbReference type="Pfam" id="PF05947">
    <property type="entry name" value="T6SS_TssF"/>
    <property type="match status" value="1"/>
</dbReference>
<evidence type="ECO:0000313" key="2">
    <source>
        <dbReference type="Proteomes" id="UP000035036"/>
    </source>
</evidence>
<dbReference type="RefSeq" id="WP_040199602.1">
    <property type="nucleotide sequence ID" value="NZ_CP010311.1"/>
</dbReference>
<protein>
    <recommendedName>
        <fullName evidence="3">Type VI secretion protein</fullName>
    </recommendedName>
</protein>
<dbReference type="PANTHER" id="PTHR35370">
    <property type="entry name" value="CYTOPLASMIC PROTEIN-RELATED-RELATED"/>
    <property type="match status" value="1"/>
</dbReference>
<keyword evidence="2" id="KW-1185">Reference proteome</keyword>
<name>A0A0B5FRC8_9BACT</name>
<dbReference type="AlphaFoldDB" id="A0A0B5FRC8"/>
<accession>A0A0B5FRC8</accession>
<dbReference type="InterPro" id="IPR010272">
    <property type="entry name" value="T6SS_TssF"/>
</dbReference>
<evidence type="ECO:0000313" key="1">
    <source>
        <dbReference type="EMBL" id="AJF06116.1"/>
    </source>
</evidence>
<dbReference type="NCBIfam" id="TIGR03359">
    <property type="entry name" value="VI_chp_6"/>
    <property type="match status" value="1"/>
</dbReference>
<dbReference type="STRING" id="483547.GSUB_05425"/>
<dbReference type="HOGENOM" id="CLU_028593_2_1_7"/>
<dbReference type="PIRSF" id="PIRSF028304">
    <property type="entry name" value="UCP028304"/>
    <property type="match status" value="1"/>
</dbReference>
<dbReference type="OrthoDB" id="9763676at2"/>
<reference evidence="1 2" key="1">
    <citation type="journal article" date="2015" name="Genome Announc.">
        <title>Genomes of Geoalkalibacter ferrihydriticus Z-0531T and Geoalkalibacter subterraneus Red1T, Two Haloalkaliphilic Metal-Reducing Deltaproteobacteria.</title>
        <authorList>
            <person name="Badalamenti J.P."/>
            <person name="Krajmalnik-Brown R."/>
            <person name="Torres C.I."/>
            <person name="Bond D.R."/>
        </authorList>
    </citation>
    <scope>NUCLEOTIDE SEQUENCE [LARGE SCALE GENOMIC DNA]</scope>
    <source>
        <strain evidence="1 2">Red1</strain>
    </source>
</reference>
<sequence length="577" mass="65859">MREYYEAEMRLLSESAREFARLHPEQAAMLNLDELRDRDPYVERLLEGVAYLNAHVRRRLDDDVPELCEALLNQLWPHFLRPFPAATIVEFSPRPGQLQQPQTLNRGALLMSSPLGPDRVICRFRTTSEVVLQPLQLKNVQTEEEAAGGTLLRLSFQLDAGLEAESLDLARIKFYVHADAALALKLYHLLAAGVKNAQIRFPDFPTQSAQSLGGQQAVAPCHLAGDDLLVPGVGRSFLGYHLLHEYFCFREKYLFVELRGLEEVRWPRDCHDFEIELTLAGQFEREERLNRTHLRLHCAPAINLFETTAEPIRLTHRRSENRLLADASTTEGVEIYSLDGVEGINAANGERRAYRPLHDFRHKKQAEPYYQLSRRQEGDAAPAHFLTLGGLEDYSSETLSCALTACNGELPRRHLQERGLSLSTSDMPSFLRFSNLLRPAPRLQPPARRDFRLTLLSHLSISLNALDSPDALRRLLRLYDWSGREQNQRRIEGICELQVAACNRIRKGGLWRGVEVRVGLREDHFINRGDAYLFSELLHVFFSRFASLNVFVETVTVLHPSAQEMRWPPLYGDSSPL</sequence>
<dbReference type="Proteomes" id="UP000035036">
    <property type="component" value="Chromosome"/>
</dbReference>
<proteinExistence type="predicted"/>
<dbReference type="KEGG" id="gsb:GSUB_05425"/>
<dbReference type="PANTHER" id="PTHR35370:SF4">
    <property type="entry name" value="TYPE VI SECRETION SYSTEM BASEPLATE SUBUNIT TSSF"/>
    <property type="match status" value="1"/>
</dbReference>
<dbReference type="EMBL" id="CP010311">
    <property type="protein sequence ID" value="AJF06116.1"/>
    <property type="molecule type" value="Genomic_DNA"/>
</dbReference>